<comment type="subcellular location">
    <subcellularLocation>
        <location evidence="1">Cell membrane</location>
        <topology evidence="1">Multi-pass membrane protein</topology>
    </subcellularLocation>
</comment>
<dbReference type="PANTHER" id="PTHR33908:SF11">
    <property type="entry name" value="MEMBRANE PROTEIN"/>
    <property type="match status" value="1"/>
</dbReference>
<feature type="transmembrane region" description="Helical" evidence="9">
    <location>
        <begin position="175"/>
        <end position="191"/>
    </location>
</feature>
<dbReference type="RefSeq" id="WP_377394982.1">
    <property type="nucleotide sequence ID" value="NZ_JBHSAN010000054.1"/>
</dbReference>
<keyword evidence="7 9" id="KW-0472">Membrane</keyword>
<keyword evidence="11" id="KW-1185">Reference proteome</keyword>
<feature type="transmembrane region" description="Helical" evidence="9">
    <location>
        <begin position="211"/>
        <end position="234"/>
    </location>
</feature>
<feature type="compositionally biased region" description="Low complexity" evidence="8">
    <location>
        <begin position="1"/>
        <end position="13"/>
    </location>
</feature>
<evidence type="ECO:0000256" key="7">
    <source>
        <dbReference type="ARBA" id="ARBA00023136"/>
    </source>
</evidence>
<sequence length="716" mass="78710">MSTTTDADTAKTSPDPEESGTRPAGRGRRFLARRDPLAWLLGCLALLGGAVFVIVDLAWNQGTFIAPLDDVYIHLQYGRQLGEGHPFEFNTGDPISTGASSLLYSFVLAAAWVLGFQDGGFIGFAVGLGIVCTAFATGLAYHLGRVLVNRAIGVWTGVLVGLSGPLLWGAASGMEVGLTAFLATAMVYVFVRERPRQRFRLTPLLGALLALVRPEGMVLALMLCGAMVWTVFAARRDEGRFRFGRALWCLFPLVAVAGQYLFYRIATGTFTANGVQSKSHLNDRPVFYLGEFVDRTVENVRGAVGFFNGMIGQNYAFPGMLVAFLIGLVYVFATRRQWRPLLIAVALGFAGIVASVSTLSSALIHELRYFQPFLPLYILFAVCGLYGVSRVVQRERFRRIALHTLLTIALLFSLAALPTWAVRFGWESATIRDTDVSAAGWVKGNLPPDAVIGVKDVGAVAYLGEHRVVDTIGLATNGFAEASNNGTGSLYEKLRELPEQQRPDYFVVYETWPGASMRPFLETGVFEAEPEMTFQLRAPRDETGWSIVPFNELGVYKANWVLAGTGDQPPRPGDVRDYVNVGALDSEEQHGYTADMAQPRVQPYTQLRRQGDVIDSGRYILGGETFTARNLEPGRSMTITGRVLPSGPERFVRVRVDGRDLGIWNLGPRGDRWNIRTFTVPGDAVTSPEVQVRLEPVRPLLSPYPEYTSFGYWLTQ</sequence>
<name>A0ABW5WHA6_9PSEU</name>
<evidence type="ECO:0000313" key="11">
    <source>
        <dbReference type="Proteomes" id="UP001597478"/>
    </source>
</evidence>
<feature type="transmembrane region" description="Helical" evidence="9">
    <location>
        <begin position="121"/>
        <end position="141"/>
    </location>
</feature>
<feature type="transmembrane region" description="Helical" evidence="9">
    <location>
        <begin position="340"/>
        <end position="363"/>
    </location>
</feature>
<evidence type="ECO:0000256" key="9">
    <source>
        <dbReference type="SAM" id="Phobius"/>
    </source>
</evidence>
<evidence type="ECO:0000313" key="10">
    <source>
        <dbReference type="EMBL" id="MFD2803109.1"/>
    </source>
</evidence>
<organism evidence="10 11">
    <name type="scientific">Prauserella oleivorans</name>
    <dbReference type="NCBI Taxonomy" id="1478153"/>
    <lineage>
        <taxon>Bacteria</taxon>
        <taxon>Bacillati</taxon>
        <taxon>Actinomycetota</taxon>
        <taxon>Actinomycetes</taxon>
        <taxon>Pseudonocardiales</taxon>
        <taxon>Pseudonocardiaceae</taxon>
        <taxon>Prauserella</taxon>
    </lineage>
</organism>
<gene>
    <name evidence="10" type="ORF">ACFS2C_27315</name>
</gene>
<feature type="transmembrane region" description="Helical" evidence="9">
    <location>
        <begin position="400"/>
        <end position="422"/>
    </location>
</feature>
<evidence type="ECO:0000256" key="3">
    <source>
        <dbReference type="ARBA" id="ARBA00022676"/>
    </source>
</evidence>
<keyword evidence="3 10" id="KW-0328">Glycosyltransferase</keyword>
<feature type="transmembrane region" description="Helical" evidence="9">
    <location>
        <begin position="315"/>
        <end position="333"/>
    </location>
</feature>
<feature type="transmembrane region" description="Helical" evidence="9">
    <location>
        <begin position="246"/>
        <end position="263"/>
    </location>
</feature>
<dbReference type="EMBL" id="JBHUOF010000049">
    <property type="protein sequence ID" value="MFD2803109.1"/>
    <property type="molecule type" value="Genomic_DNA"/>
</dbReference>
<dbReference type="InterPro" id="IPR050297">
    <property type="entry name" value="LipidA_mod_glycosyltrf_83"/>
</dbReference>
<feature type="transmembrane region" description="Helical" evidence="9">
    <location>
        <begin position="95"/>
        <end position="114"/>
    </location>
</feature>
<dbReference type="PANTHER" id="PTHR33908">
    <property type="entry name" value="MANNOSYLTRANSFERASE YKCB-RELATED"/>
    <property type="match status" value="1"/>
</dbReference>
<dbReference type="GO" id="GO:0016757">
    <property type="term" value="F:glycosyltransferase activity"/>
    <property type="evidence" value="ECO:0007669"/>
    <property type="project" value="UniProtKB-KW"/>
</dbReference>
<evidence type="ECO:0000256" key="5">
    <source>
        <dbReference type="ARBA" id="ARBA00022692"/>
    </source>
</evidence>
<keyword evidence="2" id="KW-1003">Cell membrane</keyword>
<evidence type="ECO:0000256" key="4">
    <source>
        <dbReference type="ARBA" id="ARBA00022679"/>
    </source>
</evidence>
<reference evidence="11" key="1">
    <citation type="journal article" date="2019" name="Int. J. Syst. Evol. Microbiol.">
        <title>The Global Catalogue of Microorganisms (GCM) 10K type strain sequencing project: providing services to taxonomists for standard genome sequencing and annotation.</title>
        <authorList>
            <consortium name="The Broad Institute Genomics Platform"/>
            <consortium name="The Broad Institute Genome Sequencing Center for Infectious Disease"/>
            <person name="Wu L."/>
            <person name="Ma J."/>
        </authorList>
    </citation>
    <scope>NUCLEOTIDE SEQUENCE [LARGE SCALE GENOMIC DNA]</scope>
    <source>
        <strain evidence="11">IBRC-M 10906</strain>
    </source>
</reference>
<comment type="caution">
    <text evidence="10">The sequence shown here is derived from an EMBL/GenBank/DDBJ whole genome shotgun (WGS) entry which is preliminary data.</text>
</comment>
<dbReference type="Proteomes" id="UP001597478">
    <property type="component" value="Unassembled WGS sequence"/>
</dbReference>
<feature type="region of interest" description="Disordered" evidence="8">
    <location>
        <begin position="1"/>
        <end position="26"/>
    </location>
</feature>
<feature type="transmembrane region" description="Helical" evidence="9">
    <location>
        <begin position="37"/>
        <end position="59"/>
    </location>
</feature>
<keyword evidence="4 10" id="KW-0808">Transferase</keyword>
<feature type="transmembrane region" description="Helical" evidence="9">
    <location>
        <begin position="147"/>
        <end position="168"/>
    </location>
</feature>
<keyword evidence="5 9" id="KW-0812">Transmembrane</keyword>
<accession>A0ABW5WHA6</accession>
<keyword evidence="6 9" id="KW-1133">Transmembrane helix</keyword>
<evidence type="ECO:0000256" key="2">
    <source>
        <dbReference type="ARBA" id="ARBA00022475"/>
    </source>
</evidence>
<evidence type="ECO:0000256" key="8">
    <source>
        <dbReference type="SAM" id="MobiDB-lite"/>
    </source>
</evidence>
<evidence type="ECO:0000256" key="1">
    <source>
        <dbReference type="ARBA" id="ARBA00004651"/>
    </source>
</evidence>
<proteinExistence type="predicted"/>
<feature type="transmembrane region" description="Helical" evidence="9">
    <location>
        <begin position="369"/>
        <end position="388"/>
    </location>
</feature>
<dbReference type="EC" id="2.4.-.-" evidence="10"/>
<evidence type="ECO:0000256" key="6">
    <source>
        <dbReference type="ARBA" id="ARBA00022989"/>
    </source>
</evidence>
<protein>
    <submittedName>
        <fullName evidence="10">ArnT family glycosyltransferase</fullName>
        <ecNumber evidence="10">2.4.-.-</ecNumber>
    </submittedName>
</protein>